<dbReference type="Pfam" id="PF07167">
    <property type="entry name" value="PhaC_N"/>
    <property type="match status" value="1"/>
</dbReference>
<evidence type="ECO:0000256" key="2">
    <source>
        <dbReference type="ARBA" id="ARBA00023315"/>
    </source>
</evidence>
<keyword evidence="5" id="KW-1185">Reference proteome</keyword>
<dbReference type="GO" id="GO:0042619">
    <property type="term" value="P:poly-hydroxybutyrate biosynthetic process"/>
    <property type="evidence" value="ECO:0007669"/>
    <property type="project" value="InterPro"/>
</dbReference>
<evidence type="ECO:0000259" key="3">
    <source>
        <dbReference type="Pfam" id="PF07167"/>
    </source>
</evidence>
<dbReference type="PANTHER" id="PTHR36837">
    <property type="entry name" value="POLY(3-HYDROXYALKANOATE) POLYMERASE SUBUNIT PHAC"/>
    <property type="match status" value="1"/>
</dbReference>
<dbReference type="GO" id="GO:0016746">
    <property type="term" value="F:acyltransferase activity"/>
    <property type="evidence" value="ECO:0007669"/>
    <property type="project" value="UniProtKB-KW"/>
</dbReference>
<dbReference type="SUPFAM" id="SSF53474">
    <property type="entry name" value="alpha/beta-Hydrolases"/>
    <property type="match status" value="1"/>
</dbReference>
<dbReference type="Gene3D" id="3.40.50.1820">
    <property type="entry name" value="alpha/beta hydrolase"/>
    <property type="match status" value="1"/>
</dbReference>
<evidence type="ECO:0000313" key="5">
    <source>
        <dbReference type="Proteomes" id="UP000295611"/>
    </source>
</evidence>
<dbReference type="InterPro" id="IPR051321">
    <property type="entry name" value="PHA/PHB_synthase"/>
</dbReference>
<name>A0A4V3DV06_9NEIS</name>
<sequence length="569" mass="65061">MHSEVRAPQEDIKPPLAEELYRAIDPFEFGPIIGKANWAWLMHPKELAGAFGNWHSDAVRWQAQSLRRLLGDNDRDEFPANPSDDRFADSAWQENPGWDMIKEWYLFNTRWLQDTLYATPDLSDKERSLSAFWLRQWLNALAPTNYLPFNPRALAKAKETGGESLINGVRNFLRDMEHGEIAMTDRDAFQVGVNLATTPGAVVYRGHLLEVLHYQATTENVHEVPIVIVSPWINKYYVLDLDAKKSMVRWLVDQGFSVYITSWKNPRDDARDLTFDDYLHDGIDRIVEVASKISGSPSVHLVGYCIGGTLSATYLAWLAARKQADKIASATLLTTLTDFSRPGDIEVFLGEEGLDFVERKMAQHGYLDGKDMASSFRMLRSNSLVWNYWVGNYLLGETPRAFDILYWNMDTTRMPQHMHSFYLREFYYHNNLCKPDALVVAGEPIDLARIQTPLFMVSTEEDHIAPWKQTWKLTQHVSGPVTYTLSSSGHILGIVNPPSPTSKRQYWQGTPQKGQSSDYWLGHHEPHPGSWWPSWVEWLAPKSGEKVPFKLDSKHYPKLGDAPGTYVLE</sequence>
<keyword evidence="1" id="KW-0808">Transferase</keyword>
<gene>
    <name evidence="4" type="ORF">DFP86_10894</name>
</gene>
<protein>
    <submittedName>
        <fullName evidence="4">Polyhydroxyalkanoate synthase</fullName>
    </submittedName>
</protein>
<dbReference type="OrthoDB" id="7208816at2"/>
<accession>A0A4V3DV06</accession>
<evidence type="ECO:0000256" key="1">
    <source>
        <dbReference type="ARBA" id="ARBA00022679"/>
    </source>
</evidence>
<evidence type="ECO:0000313" key="4">
    <source>
        <dbReference type="EMBL" id="TDR78377.1"/>
    </source>
</evidence>
<dbReference type="InterPro" id="IPR010941">
    <property type="entry name" value="PhaC_N"/>
</dbReference>
<feature type="domain" description="Poly-beta-hydroxybutyrate polymerase N-terminal" evidence="3">
    <location>
        <begin position="84"/>
        <end position="251"/>
    </location>
</feature>
<proteinExistence type="predicted"/>
<dbReference type="EMBL" id="SNZP01000008">
    <property type="protein sequence ID" value="TDR78377.1"/>
    <property type="molecule type" value="Genomic_DNA"/>
</dbReference>
<dbReference type="InterPro" id="IPR029058">
    <property type="entry name" value="AB_hydrolase_fold"/>
</dbReference>
<keyword evidence="2" id="KW-0012">Acyltransferase</keyword>
<dbReference type="Proteomes" id="UP000295611">
    <property type="component" value="Unassembled WGS sequence"/>
</dbReference>
<comment type="caution">
    <text evidence="4">The sequence shown here is derived from an EMBL/GenBank/DDBJ whole genome shotgun (WGS) entry which is preliminary data.</text>
</comment>
<dbReference type="AlphaFoldDB" id="A0A4V3DV06"/>
<reference evidence="4 5" key="1">
    <citation type="submission" date="2019-03" db="EMBL/GenBank/DDBJ databases">
        <title>Genomic Encyclopedia of Type Strains, Phase III (KMG-III): the genomes of soil and plant-associated and newly described type strains.</title>
        <authorList>
            <person name="Whitman W."/>
        </authorList>
    </citation>
    <scope>NUCLEOTIDE SEQUENCE [LARGE SCALE GENOMIC DNA]</scope>
    <source>
        <strain evidence="4 5">CECT 8976</strain>
    </source>
</reference>
<dbReference type="RefSeq" id="WP_133681124.1">
    <property type="nucleotide sequence ID" value="NZ_SNZP01000008.1"/>
</dbReference>
<dbReference type="PANTHER" id="PTHR36837:SF5">
    <property type="entry name" value="POLY-3-HYDROXYBUTYRATE SYNTHASE"/>
    <property type="match status" value="1"/>
</dbReference>
<organism evidence="4 5">
    <name type="scientific">Paludibacterium purpuratum</name>
    <dbReference type="NCBI Taxonomy" id="1144873"/>
    <lineage>
        <taxon>Bacteria</taxon>
        <taxon>Pseudomonadati</taxon>
        <taxon>Pseudomonadota</taxon>
        <taxon>Betaproteobacteria</taxon>
        <taxon>Neisseriales</taxon>
        <taxon>Chromobacteriaceae</taxon>
        <taxon>Paludibacterium</taxon>
    </lineage>
</organism>